<reference evidence="3 4" key="1">
    <citation type="submission" date="2016-10" db="EMBL/GenBank/DDBJ databases">
        <authorList>
            <person name="de Groot N.N."/>
        </authorList>
    </citation>
    <scope>NUCLEOTIDE SEQUENCE [LARGE SCALE GENOMIC DNA]</scope>
    <source>
        <strain evidence="3 4">LMG 23650</strain>
    </source>
</reference>
<evidence type="ECO:0000259" key="2">
    <source>
        <dbReference type="Pfam" id="PF13340"/>
    </source>
</evidence>
<dbReference type="PANTHER" id="PTHR46637">
    <property type="entry name" value="TIS1421-TRANSPOSASE PROTEIN A"/>
    <property type="match status" value="1"/>
</dbReference>
<sequence length="393" mass="43446">MFFDELSNDEWAQLAVLVSDEPAIRLNRRGRPRAEPRIVANAVLWILTTGEPWSKLPGRYPSGPTCRRRFEEWQINGTLTEMIRLLSQVGRSFAYVPEPGVPVATPKPVVDTQPHTPALRDDGLRGVFWRSPESWQTSPRAAHPAHEWRSLDPIADITRQLSGTATDESTDEELLQDRAHVGAERPLDCEHRPVWMNMTSRGKQVVDRRGYTIYVALEQVPNAMFRAWAEIMKDGKRVERSGLIGPRFAQADAAQEFALGWADDWIDRHCRTLAAVAGIDEAISAAGHEARQEAGHNAAAAPAAVQIETRIEARHESVNAVPVQSAPRTLPAVRSVPEPVNSYSANAHVAAYTHACRVALRRYPTGTPAAEQADNNNAGDRFPKAPELVSHAG</sequence>
<proteinExistence type="predicted"/>
<dbReference type="PANTHER" id="PTHR46637:SF1">
    <property type="entry name" value="BLL5188 PROTEIN"/>
    <property type="match status" value="1"/>
</dbReference>
<gene>
    <name evidence="3" type="ORF">SAMN05192543_107363</name>
</gene>
<dbReference type="InterPro" id="IPR052909">
    <property type="entry name" value="Transposase_6_like"/>
</dbReference>
<organism evidence="3 4">
    <name type="scientific">Paraburkholderia megapolitana</name>
    <dbReference type="NCBI Taxonomy" id="420953"/>
    <lineage>
        <taxon>Bacteria</taxon>
        <taxon>Pseudomonadati</taxon>
        <taxon>Pseudomonadota</taxon>
        <taxon>Betaproteobacteria</taxon>
        <taxon>Burkholderiales</taxon>
        <taxon>Burkholderiaceae</taxon>
        <taxon>Paraburkholderia</taxon>
    </lineage>
</organism>
<evidence type="ECO:0000313" key="3">
    <source>
        <dbReference type="EMBL" id="SFJ48231.1"/>
    </source>
</evidence>
<protein>
    <submittedName>
        <fullName evidence="3">Transposase</fullName>
    </submittedName>
</protein>
<evidence type="ECO:0000313" key="4">
    <source>
        <dbReference type="Proteomes" id="UP000199548"/>
    </source>
</evidence>
<dbReference type="OrthoDB" id="1551210at2"/>
<keyword evidence="4" id="KW-1185">Reference proteome</keyword>
<dbReference type="InterPro" id="IPR025161">
    <property type="entry name" value="IS402-like_dom"/>
</dbReference>
<dbReference type="STRING" id="420953.SAMN05192543_107363"/>
<evidence type="ECO:0000256" key="1">
    <source>
        <dbReference type="SAM" id="MobiDB-lite"/>
    </source>
</evidence>
<dbReference type="RefSeq" id="WP_091016714.1">
    <property type="nucleotide sequence ID" value="NZ_CP041745.1"/>
</dbReference>
<dbReference type="Proteomes" id="UP000199548">
    <property type="component" value="Unassembled WGS sequence"/>
</dbReference>
<accession>A0A1I3RSH8</accession>
<dbReference type="AlphaFoldDB" id="A0A1I3RSH8"/>
<name>A0A1I3RSH8_9BURK</name>
<feature type="domain" description="Insertion element IS402-like" evidence="2">
    <location>
        <begin position="6"/>
        <end position="82"/>
    </location>
</feature>
<feature type="region of interest" description="Disordered" evidence="1">
    <location>
        <begin position="367"/>
        <end position="393"/>
    </location>
</feature>
<dbReference type="EMBL" id="FOQU01000007">
    <property type="protein sequence ID" value="SFJ48231.1"/>
    <property type="molecule type" value="Genomic_DNA"/>
</dbReference>
<dbReference type="Pfam" id="PF13340">
    <property type="entry name" value="DUF4096"/>
    <property type="match status" value="1"/>
</dbReference>